<evidence type="ECO:0000313" key="4">
    <source>
        <dbReference type="Proteomes" id="UP001596417"/>
    </source>
</evidence>
<proteinExistence type="predicted"/>
<dbReference type="Proteomes" id="UP001596417">
    <property type="component" value="Unassembled WGS sequence"/>
</dbReference>
<dbReference type="EMBL" id="JBHTAX010000006">
    <property type="protein sequence ID" value="MFC7193122.1"/>
    <property type="molecule type" value="Genomic_DNA"/>
</dbReference>
<organism evidence="3 4">
    <name type="scientific">Halocatena marina</name>
    <dbReference type="NCBI Taxonomy" id="2934937"/>
    <lineage>
        <taxon>Archaea</taxon>
        <taxon>Methanobacteriati</taxon>
        <taxon>Methanobacteriota</taxon>
        <taxon>Stenosarchaea group</taxon>
        <taxon>Halobacteria</taxon>
        <taxon>Halobacteriales</taxon>
        <taxon>Natronomonadaceae</taxon>
        <taxon>Halocatena</taxon>
    </lineage>
</organism>
<dbReference type="AlphaFoldDB" id="A0ABD5YXK8"/>
<reference evidence="3" key="3">
    <citation type="submission" date="2024-09" db="EMBL/GenBank/DDBJ databases">
        <authorList>
            <person name="Sun Q."/>
        </authorList>
    </citation>
    <scope>NUCLEOTIDE SEQUENCE</scope>
    <source>
        <strain evidence="3">NBRC 107106</strain>
    </source>
</reference>
<reference evidence="4" key="2">
    <citation type="journal article" date="2019" name="Int. J. Syst. Evol. Microbiol.">
        <title>The Global Catalogue of Microorganisms (GCM) 10K type strain sequencing project: providing services to taxonomists for standard genome sequencing and annotation.</title>
        <authorList>
            <consortium name="The Broad Institute Genomics Platform"/>
            <consortium name="The Broad Institute Genome Sequencing Center for Infectious Disease"/>
            <person name="Wu L."/>
            <person name="Ma J."/>
        </authorList>
    </citation>
    <scope>NUCLEOTIDE SEQUENCE [LARGE SCALE GENOMIC DNA]</scope>
    <source>
        <strain evidence="4">RDMS1</strain>
    </source>
</reference>
<protein>
    <submittedName>
        <fullName evidence="3">Uncharacterized protein</fullName>
    </submittedName>
</protein>
<sequence>METSSESFAGRLDEPITVGETVYKDGDMHQLAVDDKGMNDDE</sequence>
<accession>A0ABD5YXK8</accession>
<evidence type="ECO:0000313" key="2">
    <source>
        <dbReference type="EMBL" id="MFC7192845.1"/>
    </source>
</evidence>
<name>A0ABD5YXK8_9EURY</name>
<comment type="caution">
    <text evidence="3">The sequence shown here is derived from an EMBL/GenBank/DDBJ whole genome shotgun (WGS) entry which is preliminary data.</text>
</comment>
<evidence type="ECO:0000256" key="1">
    <source>
        <dbReference type="SAM" id="MobiDB-lite"/>
    </source>
</evidence>
<keyword evidence="4" id="KW-1185">Reference proteome</keyword>
<gene>
    <name evidence="2" type="ORF">ACFQL7_25570</name>
    <name evidence="3" type="ORF">ACFQL7_27315</name>
</gene>
<reference evidence="3" key="1">
    <citation type="journal article" date="2014" name="Int. J. Syst. Evol. Microbiol.">
        <title>Complete genome sequence of Corynebacterium casei LMG S-19264T (=DSM 44701T), isolated from a smear-ripened cheese.</title>
        <authorList>
            <consortium name="US DOE Joint Genome Institute (JGI-PGF)"/>
            <person name="Walter F."/>
            <person name="Albersmeier A."/>
            <person name="Kalinowski J."/>
            <person name="Ruckert C."/>
        </authorList>
    </citation>
    <scope>NUCLEOTIDE SEQUENCE [LARGE SCALE GENOMIC DNA]</scope>
    <source>
        <strain evidence="3">NBRC 107106</strain>
    </source>
</reference>
<dbReference type="RefSeq" id="WP_264556818.1">
    <property type="nucleotide sequence ID" value="NZ_CP109982.1"/>
</dbReference>
<feature type="region of interest" description="Disordered" evidence="1">
    <location>
        <begin position="1"/>
        <end position="23"/>
    </location>
</feature>
<evidence type="ECO:0000313" key="3">
    <source>
        <dbReference type="EMBL" id="MFC7193122.1"/>
    </source>
</evidence>
<dbReference type="GeneID" id="76202629"/>
<dbReference type="EMBL" id="JBHTAX010000006">
    <property type="protein sequence ID" value="MFC7192845.1"/>
    <property type="molecule type" value="Genomic_DNA"/>
</dbReference>